<keyword evidence="9" id="KW-1185">Reference proteome</keyword>
<evidence type="ECO:0000256" key="1">
    <source>
        <dbReference type="ARBA" id="ARBA00004123"/>
    </source>
</evidence>
<dbReference type="InterPro" id="IPR032308">
    <property type="entry name" value="TDBD"/>
</dbReference>
<dbReference type="GO" id="GO:0007165">
    <property type="term" value="P:signal transduction"/>
    <property type="evidence" value="ECO:0007669"/>
    <property type="project" value="InterPro"/>
</dbReference>
<reference evidence="8 9" key="1">
    <citation type="submission" date="2019-07" db="EMBL/GenBank/DDBJ databases">
        <title>De Novo Assembly of kiwifruit Actinidia rufa.</title>
        <authorList>
            <person name="Sugita-Konishi S."/>
            <person name="Sato K."/>
            <person name="Mori E."/>
            <person name="Abe Y."/>
            <person name="Kisaki G."/>
            <person name="Hamano K."/>
            <person name="Suezawa K."/>
            <person name="Otani M."/>
            <person name="Fukuda T."/>
            <person name="Manabe T."/>
            <person name="Gomi K."/>
            <person name="Tabuchi M."/>
            <person name="Akimitsu K."/>
            <person name="Kataoka I."/>
        </authorList>
    </citation>
    <scope>NUCLEOTIDE SEQUENCE [LARGE SCALE GENOMIC DNA]</scope>
    <source>
        <strain evidence="9">cv. Fuchu</strain>
    </source>
</reference>
<dbReference type="AlphaFoldDB" id="A0A7J0EKH9"/>
<dbReference type="Pfam" id="PF16135">
    <property type="entry name" value="TDBD"/>
    <property type="match status" value="1"/>
</dbReference>
<feature type="domain" description="Tify" evidence="7">
    <location>
        <begin position="267"/>
        <end position="300"/>
    </location>
</feature>
<feature type="compositionally biased region" description="Polar residues" evidence="5">
    <location>
        <begin position="189"/>
        <end position="198"/>
    </location>
</feature>
<keyword evidence="3 4" id="KW-0539">Nucleus</keyword>
<comment type="subcellular location">
    <subcellularLocation>
        <location evidence="1 4">Nucleus</location>
    </subcellularLocation>
</comment>
<dbReference type="EMBL" id="BJWL01000005">
    <property type="protein sequence ID" value="GFY86973.1"/>
    <property type="molecule type" value="Genomic_DNA"/>
</dbReference>
<feature type="region of interest" description="Disordered" evidence="5">
    <location>
        <begin position="153"/>
        <end position="218"/>
    </location>
</feature>
<protein>
    <recommendedName>
        <fullName evidence="4">Ninja-family protein</fullName>
    </recommendedName>
    <alternativeName>
        <fullName evidence="4">ABI-binding protein</fullName>
    </alternativeName>
</protein>
<evidence type="ECO:0000259" key="6">
    <source>
        <dbReference type="Pfam" id="PF07897"/>
    </source>
</evidence>
<comment type="caution">
    <text evidence="8">The sequence shown here is derived from an EMBL/GenBank/DDBJ whole genome shotgun (WGS) entry which is preliminary data.</text>
</comment>
<comment type="similarity">
    <text evidence="2 4">Belongs to the Ninja family.</text>
</comment>
<evidence type="ECO:0000259" key="7">
    <source>
        <dbReference type="Pfam" id="PF16135"/>
    </source>
</evidence>
<sequence>MSEAKEKRTHPRDLLRGSVSGFPREFEETMGDDEEEIELSLGLSSNGRFGVDPMKRARKMNRSSSISDFMSTNDCNNVAARGEYAPLMRLCSLPAEAEEEWKKRKDIQSMRRMEVKRKRLEKMKRATPARDRAAVEGNSEVIVPIQSKKFVIESRGERGSSERLLPQPSLQGSIGSFGSGSSGISESGTQPIQGTNGCTEARSPASVQSLPKHNEHKPVVTRGTALEKPVKYVGGAAVEKSINERLGPNGKRIEGFLYRYRKGEEVRIVCVCHGSFLSPAEFVKHAGGGDVSHPLKHIVVSPSSLL</sequence>
<evidence type="ECO:0000313" key="8">
    <source>
        <dbReference type="EMBL" id="GFY86973.1"/>
    </source>
</evidence>
<dbReference type="PANTHER" id="PTHR31413:SF31">
    <property type="entry name" value="NINJA-FAMILY PROTEIN AFP3"/>
    <property type="match status" value="1"/>
</dbReference>
<evidence type="ECO:0000256" key="4">
    <source>
        <dbReference type="RuleBase" id="RU369029"/>
    </source>
</evidence>
<evidence type="ECO:0000256" key="2">
    <source>
        <dbReference type="ARBA" id="ARBA00006081"/>
    </source>
</evidence>
<dbReference type="Pfam" id="PF07897">
    <property type="entry name" value="EAR"/>
    <property type="match status" value="1"/>
</dbReference>
<dbReference type="GO" id="GO:0045892">
    <property type="term" value="P:negative regulation of DNA-templated transcription"/>
    <property type="evidence" value="ECO:0007669"/>
    <property type="project" value="TreeGrafter"/>
</dbReference>
<accession>A0A7J0EKH9</accession>
<feature type="compositionally biased region" description="Basic and acidic residues" evidence="5">
    <location>
        <begin position="1"/>
        <end position="15"/>
    </location>
</feature>
<dbReference type="Pfam" id="PF16136">
    <property type="entry name" value="NLS_NINJA_AFP"/>
    <property type="match status" value="1"/>
</dbReference>
<dbReference type="GO" id="GO:0005634">
    <property type="term" value="C:nucleus"/>
    <property type="evidence" value="ECO:0007669"/>
    <property type="project" value="UniProtKB-SubCell"/>
</dbReference>
<dbReference type="OrthoDB" id="667358at2759"/>
<dbReference type="InterPro" id="IPR031307">
    <property type="entry name" value="Ninja_fam"/>
</dbReference>
<name>A0A7J0EKH9_9ERIC</name>
<feature type="domain" description="Ethylene-responsive binding factor-associated repression" evidence="6">
    <location>
        <begin position="32"/>
        <end position="68"/>
    </location>
</feature>
<gene>
    <name evidence="8" type="ORF">Acr_05g0006120</name>
</gene>
<organism evidence="8 9">
    <name type="scientific">Actinidia rufa</name>
    <dbReference type="NCBI Taxonomy" id="165716"/>
    <lineage>
        <taxon>Eukaryota</taxon>
        <taxon>Viridiplantae</taxon>
        <taxon>Streptophyta</taxon>
        <taxon>Embryophyta</taxon>
        <taxon>Tracheophyta</taxon>
        <taxon>Spermatophyta</taxon>
        <taxon>Magnoliopsida</taxon>
        <taxon>eudicotyledons</taxon>
        <taxon>Gunneridae</taxon>
        <taxon>Pentapetalae</taxon>
        <taxon>asterids</taxon>
        <taxon>Ericales</taxon>
        <taxon>Actinidiaceae</taxon>
        <taxon>Actinidia</taxon>
    </lineage>
</organism>
<feature type="region of interest" description="Disordered" evidence="5">
    <location>
        <begin position="1"/>
        <end position="34"/>
    </location>
</feature>
<dbReference type="InterPro" id="IPR032310">
    <property type="entry name" value="NLS_NINJA_AFP-like"/>
</dbReference>
<dbReference type="InterPro" id="IPR012463">
    <property type="entry name" value="Ninja_motif"/>
</dbReference>
<evidence type="ECO:0000256" key="5">
    <source>
        <dbReference type="SAM" id="MobiDB-lite"/>
    </source>
</evidence>
<dbReference type="PANTHER" id="PTHR31413">
    <property type="entry name" value="AFP HOMOLOG 2"/>
    <property type="match status" value="1"/>
</dbReference>
<dbReference type="Proteomes" id="UP000585474">
    <property type="component" value="Unassembled WGS sequence"/>
</dbReference>
<evidence type="ECO:0000313" key="9">
    <source>
        <dbReference type="Proteomes" id="UP000585474"/>
    </source>
</evidence>
<proteinExistence type="inferred from homology"/>
<evidence type="ECO:0000256" key="3">
    <source>
        <dbReference type="ARBA" id="ARBA00023242"/>
    </source>
</evidence>
<comment type="function">
    <text evidence="4">Acts as a negative regulator of abscisic acid (ABA) response.</text>
</comment>